<keyword evidence="1" id="KW-0812">Transmembrane</keyword>
<dbReference type="EMBL" id="JACHOR010000002">
    <property type="protein sequence ID" value="MBB5745989.1"/>
    <property type="molecule type" value="Genomic_DNA"/>
</dbReference>
<keyword evidence="1" id="KW-1133">Transmembrane helix</keyword>
<gene>
    <name evidence="2" type="ORF">GGR13_001573</name>
</gene>
<feature type="transmembrane region" description="Helical" evidence="1">
    <location>
        <begin position="6"/>
        <end position="26"/>
    </location>
</feature>
<evidence type="ECO:0000313" key="3">
    <source>
        <dbReference type="Proteomes" id="UP000545037"/>
    </source>
</evidence>
<dbReference type="AlphaFoldDB" id="A0A7W9CHY1"/>
<feature type="transmembrane region" description="Helical" evidence="1">
    <location>
        <begin position="81"/>
        <end position="103"/>
    </location>
</feature>
<name>A0A7W9CHY1_9CAUL</name>
<evidence type="ECO:0000256" key="1">
    <source>
        <dbReference type="SAM" id="Phobius"/>
    </source>
</evidence>
<dbReference type="RefSeq" id="WP_183212943.1">
    <property type="nucleotide sequence ID" value="NZ_JACHOR010000002.1"/>
</dbReference>
<keyword evidence="1" id="KW-0472">Membrane</keyword>
<reference evidence="2 3" key="1">
    <citation type="submission" date="2020-08" db="EMBL/GenBank/DDBJ databases">
        <title>Genomic Encyclopedia of Type Strains, Phase IV (KMG-IV): sequencing the most valuable type-strain genomes for metagenomic binning, comparative biology and taxonomic classification.</title>
        <authorList>
            <person name="Goeker M."/>
        </authorList>
    </citation>
    <scope>NUCLEOTIDE SEQUENCE [LARGE SCALE GENOMIC DNA]</scope>
    <source>
        <strain evidence="2 3">DSM 4737</strain>
    </source>
</reference>
<accession>A0A7W9CHY1</accession>
<proteinExistence type="predicted"/>
<protein>
    <submittedName>
        <fullName evidence="2">Uncharacterized protein</fullName>
    </submittedName>
</protein>
<comment type="caution">
    <text evidence="2">The sequence shown here is derived from an EMBL/GenBank/DDBJ whole genome shotgun (WGS) entry which is preliminary data.</text>
</comment>
<evidence type="ECO:0000313" key="2">
    <source>
        <dbReference type="EMBL" id="MBB5745989.1"/>
    </source>
</evidence>
<feature type="transmembrane region" description="Helical" evidence="1">
    <location>
        <begin position="109"/>
        <end position="129"/>
    </location>
</feature>
<keyword evidence="3" id="KW-1185">Reference proteome</keyword>
<sequence>MYDLFANFWWVLFPLSGFAFAGWGMFLRYKRQKAVLDLIRSYVENGREPPESLLAQIETLDEGQSGWMSGGQGRGRAPTNYWSLVGLFTMMAGGFGIAALMGVDGGSGAFVIVAMTMGAVAVWALICALTQKRDGVS</sequence>
<dbReference type="Proteomes" id="UP000545037">
    <property type="component" value="Unassembled WGS sequence"/>
</dbReference>
<organism evidence="2 3">
    <name type="scientific">Brevundimonas variabilis</name>
    <dbReference type="NCBI Taxonomy" id="74312"/>
    <lineage>
        <taxon>Bacteria</taxon>
        <taxon>Pseudomonadati</taxon>
        <taxon>Pseudomonadota</taxon>
        <taxon>Alphaproteobacteria</taxon>
        <taxon>Caulobacterales</taxon>
        <taxon>Caulobacteraceae</taxon>
        <taxon>Brevundimonas</taxon>
    </lineage>
</organism>